<keyword evidence="3" id="KW-1185">Reference proteome</keyword>
<protein>
    <submittedName>
        <fullName evidence="2">Uncharacterized protein</fullName>
    </submittedName>
</protein>
<feature type="region of interest" description="Disordered" evidence="1">
    <location>
        <begin position="97"/>
        <end position="129"/>
    </location>
</feature>
<dbReference type="OrthoDB" id="10594520at2759"/>
<dbReference type="EMBL" id="JAEHOD010000067">
    <property type="protein sequence ID" value="KAG2432417.1"/>
    <property type="molecule type" value="Genomic_DNA"/>
</dbReference>
<feature type="region of interest" description="Disordered" evidence="1">
    <location>
        <begin position="216"/>
        <end position="278"/>
    </location>
</feature>
<gene>
    <name evidence="2" type="ORF">HYH02_012988</name>
</gene>
<accession>A0A835VWZ5</accession>
<feature type="compositionally biased region" description="Polar residues" evidence="1">
    <location>
        <begin position="385"/>
        <end position="396"/>
    </location>
</feature>
<comment type="caution">
    <text evidence="2">The sequence shown here is derived from an EMBL/GenBank/DDBJ whole genome shotgun (WGS) entry which is preliminary data.</text>
</comment>
<feature type="compositionally biased region" description="Low complexity" evidence="1">
    <location>
        <begin position="235"/>
        <end position="249"/>
    </location>
</feature>
<proteinExistence type="predicted"/>
<dbReference type="AlphaFoldDB" id="A0A835VWZ5"/>
<evidence type="ECO:0000256" key="1">
    <source>
        <dbReference type="SAM" id="MobiDB-lite"/>
    </source>
</evidence>
<evidence type="ECO:0000313" key="3">
    <source>
        <dbReference type="Proteomes" id="UP000613740"/>
    </source>
</evidence>
<organism evidence="2 3">
    <name type="scientific">Chlamydomonas schloesseri</name>
    <dbReference type="NCBI Taxonomy" id="2026947"/>
    <lineage>
        <taxon>Eukaryota</taxon>
        <taxon>Viridiplantae</taxon>
        <taxon>Chlorophyta</taxon>
        <taxon>core chlorophytes</taxon>
        <taxon>Chlorophyceae</taxon>
        <taxon>CS clade</taxon>
        <taxon>Chlamydomonadales</taxon>
        <taxon>Chlamydomonadaceae</taxon>
        <taxon>Chlamydomonas</taxon>
    </lineage>
</organism>
<feature type="region of interest" description="Disordered" evidence="1">
    <location>
        <begin position="22"/>
        <end position="84"/>
    </location>
</feature>
<evidence type="ECO:0000313" key="2">
    <source>
        <dbReference type="EMBL" id="KAG2432417.1"/>
    </source>
</evidence>
<sequence>MAELEALLAASQARQAAERAALQARQAAAEARPETPPDAFVSTHFVSVQPITIHDSDSEDDEPAQVRSKGPAAAPSPTAKRRSSIVTFDGASLSGHGSALYTGGPHPPAAGMARAQSFSRSRSQRDSATNVAGLTNSVLAAAMFTAAATGGAGGALVPGSSRSFTGPGMGMLPLGSPEGTSSGVVGGPAALGRTTSMRRGSVTEVGAVGGACAVPHPPVLTSSTSMRRRSTEMGPAQQQSPQQAQPQLQHMTSGSAARRSSLVTCPSGGAPQSCSQVGYGPGGAEGELARLTSGGFEGMLGVARTGGSFSHGGAAPSAQHPAVVAAAQAGGGPGGLRASSDRVNDGGRFMQMLRGMFSGGGGSNSHDGTEPMATSAPQPHIATAGSAQPLPSSGLSRQRADPVSFNATARSGASYVGRSAQSVTSVPSVAAGLPPRAPSGSQHSFTLSAAAAAGMAAVGGSSVSFSGQHQYLGGGGVGGGGVAGSGPSLSVGGRGHALVPTVSTNSRRVSGTLSFRAPSNSQIPHVLQAALENNGGGGGGGGSGGSLPVLARTRSVNAAAAAAALQALAH</sequence>
<name>A0A835VWZ5_9CHLO</name>
<reference evidence="2" key="1">
    <citation type="journal article" date="2020" name="bioRxiv">
        <title>Comparative genomics of Chlamydomonas.</title>
        <authorList>
            <person name="Craig R.J."/>
            <person name="Hasan A.R."/>
            <person name="Ness R.W."/>
            <person name="Keightley P.D."/>
        </authorList>
    </citation>
    <scope>NUCLEOTIDE SEQUENCE</scope>
    <source>
        <strain evidence="2">CCAP 11/173</strain>
    </source>
</reference>
<feature type="region of interest" description="Disordered" evidence="1">
    <location>
        <begin position="358"/>
        <end position="401"/>
    </location>
</feature>
<dbReference type="Proteomes" id="UP000613740">
    <property type="component" value="Unassembled WGS sequence"/>
</dbReference>